<organism evidence="2 3">
    <name type="scientific">Massilia haematophila</name>
    <dbReference type="NCBI Taxonomy" id="457923"/>
    <lineage>
        <taxon>Bacteria</taxon>
        <taxon>Pseudomonadati</taxon>
        <taxon>Pseudomonadota</taxon>
        <taxon>Betaproteobacteria</taxon>
        <taxon>Burkholderiales</taxon>
        <taxon>Oxalobacteraceae</taxon>
        <taxon>Telluria group</taxon>
        <taxon>Massilia</taxon>
    </lineage>
</organism>
<reference evidence="3" key="1">
    <citation type="journal article" date="2019" name="Int. J. Syst. Evol. Microbiol.">
        <title>The Global Catalogue of Microorganisms (GCM) 10K type strain sequencing project: providing services to taxonomists for standard genome sequencing and annotation.</title>
        <authorList>
            <consortium name="The Broad Institute Genomics Platform"/>
            <consortium name="The Broad Institute Genome Sequencing Center for Infectious Disease"/>
            <person name="Wu L."/>
            <person name="Ma J."/>
        </authorList>
    </citation>
    <scope>NUCLEOTIDE SEQUENCE [LARGE SCALE GENOMIC DNA]</scope>
    <source>
        <strain evidence="3">CCM 7480</strain>
    </source>
</reference>
<feature type="transmembrane region" description="Helical" evidence="1">
    <location>
        <begin position="224"/>
        <end position="250"/>
    </location>
</feature>
<dbReference type="Proteomes" id="UP001595665">
    <property type="component" value="Unassembled WGS sequence"/>
</dbReference>
<dbReference type="InterPro" id="IPR018688">
    <property type="entry name" value="PpoB2-like"/>
</dbReference>
<feature type="transmembrane region" description="Helical" evidence="1">
    <location>
        <begin position="55"/>
        <end position="73"/>
    </location>
</feature>
<evidence type="ECO:0000256" key="1">
    <source>
        <dbReference type="SAM" id="Phobius"/>
    </source>
</evidence>
<sequence>MAARPQGGGPMSALIRVDPSAGRDRPFVIAWLTALVALCWACLVFRALRISTVDPGALPAALPGAVLAAAPQVSPYRAHELGLVLAMWGAMLWAMVLPAATPAILLFARINRLAHTVRYPNLATLLFVVGYLMVWGGFGALAALAQWALHDAGALDANMAVTNASACGLALVAAGLYQWTPAKHACLQMCRSPLAFVLTGWRPGLFGAWRMGFTHGLYCCGSCWLLMLLLFAAGVTNLAALIALAALILAEKLLPGGTVVACVGGLGLVAWATLLLFP</sequence>
<feature type="transmembrane region" description="Helical" evidence="1">
    <location>
        <begin position="28"/>
        <end position="48"/>
    </location>
</feature>
<evidence type="ECO:0000313" key="2">
    <source>
        <dbReference type="EMBL" id="MFC3459442.1"/>
    </source>
</evidence>
<feature type="transmembrane region" description="Helical" evidence="1">
    <location>
        <begin position="257"/>
        <end position="277"/>
    </location>
</feature>
<proteinExistence type="predicted"/>
<name>A0ABV7PNW3_9BURK</name>
<comment type="caution">
    <text evidence="2">The sequence shown here is derived from an EMBL/GenBank/DDBJ whole genome shotgun (WGS) entry which is preliminary data.</text>
</comment>
<protein>
    <submittedName>
        <fullName evidence="2">DUF2182 domain-containing protein</fullName>
    </submittedName>
</protein>
<feature type="transmembrane region" description="Helical" evidence="1">
    <location>
        <begin position="192"/>
        <end position="212"/>
    </location>
</feature>
<keyword evidence="3" id="KW-1185">Reference proteome</keyword>
<evidence type="ECO:0000313" key="3">
    <source>
        <dbReference type="Proteomes" id="UP001595665"/>
    </source>
</evidence>
<accession>A0ABV7PNW3</accession>
<dbReference type="EMBL" id="JBHRVV010000001">
    <property type="protein sequence ID" value="MFC3459442.1"/>
    <property type="molecule type" value="Genomic_DNA"/>
</dbReference>
<keyword evidence="1" id="KW-0472">Membrane</keyword>
<gene>
    <name evidence="2" type="ORF">ACFOPH_14495</name>
</gene>
<dbReference type="RefSeq" id="WP_379736002.1">
    <property type="nucleotide sequence ID" value="NZ_JBHRVV010000001.1"/>
</dbReference>
<feature type="transmembrane region" description="Helical" evidence="1">
    <location>
        <begin position="160"/>
        <end position="180"/>
    </location>
</feature>
<feature type="transmembrane region" description="Helical" evidence="1">
    <location>
        <begin position="85"/>
        <end position="110"/>
    </location>
</feature>
<keyword evidence="1" id="KW-0812">Transmembrane</keyword>
<keyword evidence="1" id="KW-1133">Transmembrane helix</keyword>
<feature type="transmembrane region" description="Helical" evidence="1">
    <location>
        <begin position="122"/>
        <end position="148"/>
    </location>
</feature>
<dbReference type="Pfam" id="PF09948">
    <property type="entry name" value="PpoB2"/>
    <property type="match status" value="1"/>
</dbReference>